<feature type="transmembrane region" description="Helical" evidence="4">
    <location>
        <begin position="12"/>
        <end position="32"/>
    </location>
</feature>
<name>A0A5C5XEJ9_9PLAN</name>
<dbReference type="AlphaFoldDB" id="A0A5C5XEJ9"/>
<keyword evidence="4" id="KW-1133">Transmembrane helix</keyword>
<evidence type="ECO:0000313" key="6">
    <source>
        <dbReference type="Proteomes" id="UP000316095"/>
    </source>
</evidence>
<dbReference type="Pfam" id="PF12895">
    <property type="entry name" value="ANAPC3"/>
    <property type="match status" value="1"/>
</dbReference>
<dbReference type="Proteomes" id="UP000316095">
    <property type="component" value="Unassembled WGS sequence"/>
</dbReference>
<feature type="repeat" description="TPR" evidence="3">
    <location>
        <begin position="287"/>
        <end position="320"/>
    </location>
</feature>
<dbReference type="SUPFAM" id="SSF48452">
    <property type="entry name" value="TPR-like"/>
    <property type="match status" value="1"/>
</dbReference>
<reference evidence="5 6" key="1">
    <citation type="submission" date="2019-02" db="EMBL/GenBank/DDBJ databases">
        <title>Deep-cultivation of Planctomycetes and their phenomic and genomic characterization uncovers novel biology.</title>
        <authorList>
            <person name="Wiegand S."/>
            <person name="Jogler M."/>
            <person name="Boedeker C."/>
            <person name="Pinto D."/>
            <person name="Vollmers J."/>
            <person name="Rivas-Marin E."/>
            <person name="Kohn T."/>
            <person name="Peeters S.H."/>
            <person name="Heuer A."/>
            <person name="Rast P."/>
            <person name="Oberbeckmann S."/>
            <person name="Bunk B."/>
            <person name="Jeske O."/>
            <person name="Meyerdierks A."/>
            <person name="Storesund J.E."/>
            <person name="Kallscheuer N."/>
            <person name="Luecker S."/>
            <person name="Lage O.M."/>
            <person name="Pohl T."/>
            <person name="Merkel B.J."/>
            <person name="Hornburger P."/>
            <person name="Mueller R.-W."/>
            <person name="Bruemmer F."/>
            <person name="Labrenz M."/>
            <person name="Spormann A.M."/>
            <person name="Op Den Camp H."/>
            <person name="Overmann J."/>
            <person name="Amann R."/>
            <person name="Jetten M.S.M."/>
            <person name="Mascher T."/>
            <person name="Medema M.H."/>
            <person name="Devos D.P."/>
            <person name="Kaster A.-K."/>
            <person name="Ovreas L."/>
            <person name="Rohde M."/>
            <person name="Galperin M.Y."/>
            <person name="Jogler C."/>
        </authorList>
    </citation>
    <scope>NUCLEOTIDE SEQUENCE [LARGE SCALE GENOMIC DNA]</scope>
    <source>
        <strain evidence="5 6">Pan54</strain>
    </source>
</reference>
<keyword evidence="4" id="KW-0472">Membrane</keyword>
<organism evidence="5 6">
    <name type="scientific">Rubinisphaera italica</name>
    <dbReference type="NCBI Taxonomy" id="2527969"/>
    <lineage>
        <taxon>Bacteria</taxon>
        <taxon>Pseudomonadati</taxon>
        <taxon>Planctomycetota</taxon>
        <taxon>Planctomycetia</taxon>
        <taxon>Planctomycetales</taxon>
        <taxon>Planctomycetaceae</taxon>
        <taxon>Rubinisphaera</taxon>
    </lineage>
</organism>
<keyword evidence="6" id="KW-1185">Reference proteome</keyword>
<dbReference type="Gene3D" id="1.25.40.10">
    <property type="entry name" value="Tetratricopeptide repeat domain"/>
    <property type="match status" value="1"/>
</dbReference>
<dbReference type="RefSeq" id="WP_146502644.1">
    <property type="nucleotide sequence ID" value="NZ_SJPG01000001.1"/>
</dbReference>
<dbReference type="PANTHER" id="PTHR45586">
    <property type="entry name" value="TPR REPEAT-CONTAINING PROTEIN PA4667"/>
    <property type="match status" value="1"/>
</dbReference>
<gene>
    <name evidence="5" type="ORF">Pan54_12490</name>
</gene>
<proteinExistence type="predicted"/>
<dbReference type="InterPro" id="IPR051012">
    <property type="entry name" value="CellSynth/LPSAsmb/PSIAsmb"/>
</dbReference>
<evidence type="ECO:0000256" key="2">
    <source>
        <dbReference type="ARBA" id="ARBA00022803"/>
    </source>
</evidence>
<dbReference type="InterPro" id="IPR019734">
    <property type="entry name" value="TPR_rpt"/>
</dbReference>
<evidence type="ECO:0000256" key="3">
    <source>
        <dbReference type="PROSITE-ProRule" id="PRU00339"/>
    </source>
</evidence>
<evidence type="ECO:0000313" key="5">
    <source>
        <dbReference type="EMBL" id="TWT60535.1"/>
    </source>
</evidence>
<accession>A0A5C5XEJ9</accession>
<keyword evidence="4" id="KW-0812">Transmembrane</keyword>
<dbReference type="PANTHER" id="PTHR45586:SF1">
    <property type="entry name" value="LIPOPOLYSACCHARIDE ASSEMBLY PROTEIN B"/>
    <property type="match status" value="1"/>
</dbReference>
<dbReference type="SMART" id="SM00028">
    <property type="entry name" value="TPR"/>
    <property type="match status" value="5"/>
</dbReference>
<evidence type="ECO:0000256" key="1">
    <source>
        <dbReference type="ARBA" id="ARBA00022737"/>
    </source>
</evidence>
<dbReference type="EMBL" id="SJPG01000001">
    <property type="protein sequence ID" value="TWT60535.1"/>
    <property type="molecule type" value="Genomic_DNA"/>
</dbReference>
<keyword evidence="2 3" id="KW-0802">TPR repeat</keyword>
<feature type="repeat" description="TPR" evidence="3">
    <location>
        <begin position="203"/>
        <end position="236"/>
    </location>
</feature>
<evidence type="ECO:0000256" key="4">
    <source>
        <dbReference type="SAM" id="Phobius"/>
    </source>
</evidence>
<dbReference type="InterPro" id="IPR011990">
    <property type="entry name" value="TPR-like_helical_dom_sf"/>
</dbReference>
<sequence>MKIIDEIRNRYVRWIILLAGIVVLLGTFWNFYPVYCVNRAESALYSQDLEAAQDWIQSGLHWSPDSISLHLLDARWNRRLSRFEEMNSCLSKAAEAGADKERIVHEQILASAQTGTIGPLKNQLADLLMKGKDLSDICDAYVRGCLMVYRIDEAEKVLGLWKADLPDDPQPHFLAGRLLEHQVELDGAIASFEAALQRSQQHAPAAYNLGRIYFRNQKYEKALMMYEQARDSSWNPNPALVSMAQCAIELEQPERAARYLSEVTTTEPADDLEMYRYLGDPSSVALSRYYAVKGRLAQFNNDNNRARQAYEEALTANPQDWRSRYQYSQILRKLGLSEQAKAEVEKYRDTQSALKECDESIRRLSINPNDVEARMAVARVMMEHISESQGIIWLKSVLLYDPDHVEARQMLDHYDNKHSK</sequence>
<comment type="caution">
    <text evidence="5">The sequence shown here is derived from an EMBL/GenBank/DDBJ whole genome shotgun (WGS) entry which is preliminary data.</text>
</comment>
<protein>
    <submittedName>
        <fullName evidence="5">Tetratricopeptide repeat protein</fullName>
    </submittedName>
</protein>
<dbReference type="PROSITE" id="PS50005">
    <property type="entry name" value="TPR"/>
    <property type="match status" value="2"/>
</dbReference>
<dbReference type="OrthoDB" id="265874at2"/>
<keyword evidence="1" id="KW-0677">Repeat</keyword>
<dbReference type="Pfam" id="PF13432">
    <property type="entry name" value="TPR_16"/>
    <property type="match status" value="1"/>
</dbReference>